<keyword evidence="3" id="KW-1185">Reference proteome</keyword>
<dbReference type="PANTHER" id="PTHR48079">
    <property type="entry name" value="PROTEIN YEEZ"/>
    <property type="match status" value="1"/>
</dbReference>
<dbReference type="InterPro" id="IPR029903">
    <property type="entry name" value="RmlD-like-bd"/>
</dbReference>
<sequence length="283" mass="31274">MRILIAGCGDLGTRLGSMLVSLGHEVWGLRRNAERLPSDLRPIGRDLTRDDLGDLPVVDVLYYTASAGERTPEAYRRAYVTGIQRLVAAYAHRSDRPRHLFYTSSTGVFHQSGGAWVDEDSPCEPTGFSGRTLLEGEEVIAGASIPGTVVRLSGIYGPGRHHLIRAVFGGASYPSDPPLFSNRIHVDDGAAFLAHLLTVNHPASRYLCSDGEPATMDEVANWMRAKMRTLGLSPRSESENPAPGRANRRVRTDRMRATGFRPRFANYREGYAALLTQWRPDRE</sequence>
<dbReference type="GO" id="GO:0004029">
    <property type="term" value="F:aldehyde dehydrogenase (NAD+) activity"/>
    <property type="evidence" value="ECO:0007669"/>
    <property type="project" value="TreeGrafter"/>
</dbReference>
<protein>
    <submittedName>
        <fullName evidence="2">SDR family oxidoreductase</fullName>
    </submittedName>
</protein>
<feature type="domain" description="RmlD-like substrate binding" evidence="1">
    <location>
        <begin position="1"/>
        <end position="224"/>
    </location>
</feature>
<dbReference type="Pfam" id="PF04321">
    <property type="entry name" value="RmlD_sub_bind"/>
    <property type="match status" value="1"/>
</dbReference>
<dbReference type="KEGG" id="scor:J3U87_20205"/>
<gene>
    <name evidence="2" type="ORF">J3U87_20205</name>
</gene>
<evidence type="ECO:0000259" key="1">
    <source>
        <dbReference type="Pfam" id="PF04321"/>
    </source>
</evidence>
<dbReference type="Proteomes" id="UP000663929">
    <property type="component" value="Chromosome"/>
</dbReference>
<evidence type="ECO:0000313" key="2">
    <source>
        <dbReference type="EMBL" id="QTD47915.1"/>
    </source>
</evidence>
<dbReference type="InterPro" id="IPR036291">
    <property type="entry name" value="NAD(P)-bd_dom_sf"/>
</dbReference>
<name>A0A8A4TMU4_SULCO</name>
<dbReference type="Gene3D" id="3.40.50.720">
    <property type="entry name" value="NAD(P)-binding Rossmann-like Domain"/>
    <property type="match status" value="1"/>
</dbReference>
<reference evidence="2" key="1">
    <citation type="submission" date="2021-03" db="EMBL/GenBank/DDBJ databases">
        <title>Acanthopleuribacteraceae sp. M133.</title>
        <authorList>
            <person name="Wang G."/>
        </authorList>
    </citation>
    <scope>NUCLEOTIDE SEQUENCE</scope>
    <source>
        <strain evidence="2">M133</strain>
    </source>
</reference>
<organism evidence="2 3">
    <name type="scientific">Sulfidibacter corallicola</name>
    <dbReference type="NCBI Taxonomy" id="2818388"/>
    <lineage>
        <taxon>Bacteria</taxon>
        <taxon>Pseudomonadati</taxon>
        <taxon>Acidobacteriota</taxon>
        <taxon>Holophagae</taxon>
        <taxon>Acanthopleuribacterales</taxon>
        <taxon>Acanthopleuribacteraceae</taxon>
        <taxon>Sulfidibacter</taxon>
    </lineage>
</organism>
<proteinExistence type="predicted"/>
<dbReference type="SUPFAM" id="SSF51735">
    <property type="entry name" value="NAD(P)-binding Rossmann-fold domains"/>
    <property type="match status" value="1"/>
</dbReference>
<dbReference type="PANTHER" id="PTHR48079:SF6">
    <property type="entry name" value="NAD(P)-BINDING DOMAIN-CONTAINING PROTEIN-RELATED"/>
    <property type="match status" value="1"/>
</dbReference>
<dbReference type="EMBL" id="CP071793">
    <property type="protein sequence ID" value="QTD47915.1"/>
    <property type="molecule type" value="Genomic_DNA"/>
</dbReference>
<dbReference type="RefSeq" id="WP_237377581.1">
    <property type="nucleotide sequence ID" value="NZ_CP071793.1"/>
</dbReference>
<dbReference type="GO" id="GO:0005737">
    <property type="term" value="C:cytoplasm"/>
    <property type="evidence" value="ECO:0007669"/>
    <property type="project" value="TreeGrafter"/>
</dbReference>
<dbReference type="InterPro" id="IPR051783">
    <property type="entry name" value="NAD(P)-dependent_oxidoreduct"/>
</dbReference>
<evidence type="ECO:0000313" key="3">
    <source>
        <dbReference type="Proteomes" id="UP000663929"/>
    </source>
</evidence>
<dbReference type="AlphaFoldDB" id="A0A8A4TMU4"/>
<dbReference type="CDD" id="cd05266">
    <property type="entry name" value="SDR_a4"/>
    <property type="match status" value="1"/>
</dbReference>
<accession>A0A8A4TMU4</accession>